<reference evidence="2" key="1">
    <citation type="journal article" date="2020" name="Nature">
        <title>Giant virus diversity and host interactions through global metagenomics.</title>
        <authorList>
            <person name="Schulz F."/>
            <person name="Roux S."/>
            <person name="Paez-Espino D."/>
            <person name="Jungbluth S."/>
            <person name="Walsh D.A."/>
            <person name="Denef V.J."/>
            <person name="McMahon K.D."/>
            <person name="Konstantinidis K.T."/>
            <person name="Eloe-Fadrosh E.A."/>
            <person name="Kyrpides N.C."/>
            <person name="Woyke T."/>
        </authorList>
    </citation>
    <scope>NUCLEOTIDE SEQUENCE</scope>
    <source>
        <strain evidence="2">GVMAG-S-1101169-75</strain>
    </source>
</reference>
<evidence type="ECO:0000313" key="2">
    <source>
        <dbReference type="EMBL" id="QHU11878.1"/>
    </source>
</evidence>
<feature type="transmembrane region" description="Helical" evidence="1">
    <location>
        <begin position="81"/>
        <end position="101"/>
    </location>
</feature>
<organism evidence="2">
    <name type="scientific">viral metagenome</name>
    <dbReference type="NCBI Taxonomy" id="1070528"/>
    <lineage>
        <taxon>unclassified sequences</taxon>
        <taxon>metagenomes</taxon>
        <taxon>organismal metagenomes</taxon>
    </lineage>
</organism>
<dbReference type="AlphaFoldDB" id="A0A6C0K6J9"/>
<accession>A0A6C0K6J9</accession>
<keyword evidence="1" id="KW-1133">Transmembrane helix</keyword>
<protein>
    <submittedName>
        <fullName evidence="2">Uncharacterized protein</fullName>
    </submittedName>
</protein>
<sequence>MTFLNILRIIIILVKILVISLDVTKITVWKLHKIVLTEDVHRLKIIIDEIYFVLMALFIVILFHGVFLGRQKELRLQREDAILIVIFTLIIVFNSLVNVFVPHPDNYNA</sequence>
<feature type="transmembrane region" description="Helical" evidence="1">
    <location>
        <begin position="50"/>
        <end position="69"/>
    </location>
</feature>
<name>A0A6C0K6J9_9ZZZZ</name>
<keyword evidence="1" id="KW-0812">Transmembrane</keyword>
<dbReference type="EMBL" id="MN740791">
    <property type="protein sequence ID" value="QHU11878.1"/>
    <property type="molecule type" value="Genomic_DNA"/>
</dbReference>
<evidence type="ECO:0000256" key="1">
    <source>
        <dbReference type="SAM" id="Phobius"/>
    </source>
</evidence>
<keyword evidence="1" id="KW-0472">Membrane</keyword>
<proteinExistence type="predicted"/>
<feature type="transmembrane region" description="Helical" evidence="1">
    <location>
        <begin position="6"/>
        <end position="29"/>
    </location>
</feature>